<evidence type="ECO:0000259" key="1">
    <source>
        <dbReference type="SMART" id="SM00418"/>
    </source>
</evidence>
<dbReference type="Gene3D" id="1.10.10.10">
    <property type="entry name" value="Winged helix-like DNA-binding domain superfamily/Winged helix DNA-binding domain"/>
    <property type="match status" value="1"/>
</dbReference>
<dbReference type="InterPro" id="IPR036388">
    <property type="entry name" value="WH-like_DNA-bd_sf"/>
</dbReference>
<evidence type="ECO:0000313" key="3">
    <source>
        <dbReference type="Proteomes" id="UP001165068"/>
    </source>
</evidence>
<dbReference type="Proteomes" id="UP001165068">
    <property type="component" value="Unassembled WGS sequence"/>
</dbReference>
<dbReference type="InterPro" id="IPR036390">
    <property type="entry name" value="WH_DNA-bd_sf"/>
</dbReference>
<dbReference type="RefSeq" id="WP_285631234.1">
    <property type="nucleotide sequence ID" value="NZ_BAAAUK010000003.1"/>
</dbReference>
<evidence type="ECO:0000313" key="2">
    <source>
        <dbReference type="EMBL" id="GLC84057.1"/>
    </source>
</evidence>
<dbReference type="InterPro" id="IPR011991">
    <property type="entry name" value="ArsR-like_HTH"/>
</dbReference>
<dbReference type="SUPFAM" id="SSF46785">
    <property type="entry name" value="Winged helix' DNA-binding domain"/>
    <property type="match status" value="1"/>
</dbReference>
<feature type="domain" description="HTH arsR-type" evidence="1">
    <location>
        <begin position="16"/>
        <end position="108"/>
    </location>
</feature>
<reference evidence="2" key="1">
    <citation type="submission" date="2022-08" db="EMBL/GenBank/DDBJ databases">
        <title>Draft genome sequence of Microbacterium arabinogalactanolyticum JCM 9171.</title>
        <authorList>
            <person name="Fujita K."/>
            <person name="Ishiwata A."/>
            <person name="Fushinobu S."/>
        </authorList>
    </citation>
    <scope>NUCLEOTIDE SEQUENCE</scope>
    <source>
        <strain evidence="2">JCM 9171</strain>
    </source>
</reference>
<keyword evidence="3" id="KW-1185">Reference proteome</keyword>
<organism evidence="2 3">
    <name type="scientific">Microbacterium arabinogalactanolyticum</name>
    <dbReference type="NCBI Taxonomy" id="69365"/>
    <lineage>
        <taxon>Bacteria</taxon>
        <taxon>Bacillati</taxon>
        <taxon>Actinomycetota</taxon>
        <taxon>Actinomycetes</taxon>
        <taxon>Micrococcales</taxon>
        <taxon>Microbacteriaceae</taxon>
        <taxon>Microbacterium</taxon>
    </lineage>
</organism>
<dbReference type="SMART" id="SM00418">
    <property type="entry name" value="HTH_ARSR"/>
    <property type="match status" value="1"/>
</dbReference>
<protein>
    <recommendedName>
        <fullName evidence="1">HTH arsR-type domain-containing protein</fullName>
    </recommendedName>
</protein>
<gene>
    <name evidence="2" type="ORF">MIAR_06450</name>
</gene>
<proteinExistence type="predicted"/>
<dbReference type="CDD" id="cd00090">
    <property type="entry name" value="HTH_ARSR"/>
    <property type="match status" value="1"/>
</dbReference>
<accession>A0ABQ5NEV9</accession>
<comment type="caution">
    <text evidence="2">The sequence shown here is derived from an EMBL/GenBank/DDBJ whole genome shotgun (WGS) entry which is preliminary data.</text>
</comment>
<dbReference type="Pfam" id="PF12840">
    <property type="entry name" value="HTH_20"/>
    <property type="match status" value="1"/>
</dbReference>
<dbReference type="InterPro" id="IPR001845">
    <property type="entry name" value="HTH_ArsR_DNA-bd_dom"/>
</dbReference>
<sequence length="194" mass="21559">MTEQQEERPSRTMTTAMLKAFANPLRRDMMRVFAKREFLRAADLAEELGQPANKISFHLRVMADAGLIVEAPEHARDGRDRVWTPIRESLNVGSPEAPVADVALGNVVIAALAEDHQKLVQRVVSYALENLAGGRDDVEHGTLAIHNLRLTDAEYEQLTKKLGRVISEAEAAHDRSAPDSRFWQIDIVAADEAI</sequence>
<name>A0ABQ5NEV9_9MICO</name>
<dbReference type="EMBL" id="BRZC01000003">
    <property type="protein sequence ID" value="GLC84057.1"/>
    <property type="molecule type" value="Genomic_DNA"/>
</dbReference>